<dbReference type="Proteomes" id="UP000008888">
    <property type="component" value="Chromosome"/>
</dbReference>
<evidence type="ECO:0000313" key="5">
    <source>
        <dbReference type="Proteomes" id="UP000008888"/>
    </source>
</evidence>
<reference evidence="4 5" key="1">
    <citation type="journal article" date="2011" name="J. Bacteriol.">
        <title>Complete Genome Sequence of the Aerobic Marine Methanotroph Methylomonas methanica MC09.</title>
        <authorList>
            <person name="Boden R."/>
            <person name="Cunliffe M."/>
            <person name="Scanlan J."/>
            <person name="Moussard H."/>
            <person name="Kits K.D."/>
            <person name="Klotz M.G."/>
            <person name="Jetten M.S."/>
            <person name="Vuilleumier S."/>
            <person name="Han J."/>
            <person name="Peters L."/>
            <person name="Mikhailova N."/>
            <person name="Teshima H."/>
            <person name="Tapia R."/>
            <person name="Kyrpides N."/>
            <person name="Ivanova N."/>
            <person name="Pagani I."/>
            <person name="Cheng J.F."/>
            <person name="Goodwin L."/>
            <person name="Han C."/>
            <person name="Hauser L."/>
            <person name="Land M.L."/>
            <person name="Lapidus A."/>
            <person name="Lucas S."/>
            <person name="Pitluck S."/>
            <person name="Woyke T."/>
            <person name="Stein L."/>
            <person name="Murrell J.C."/>
        </authorList>
    </citation>
    <scope>NUCLEOTIDE SEQUENCE [LARGE SCALE GENOMIC DNA]</scope>
    <source>
        <strain evidence="4 5">MC09</strain>
    </source>
</reference>
<dbReference type="PANTHER" id="PTHR45947">
    <property type="entry name" value="SULFOQUINOVOSYL TRANSFERASE SQD2"/>
    <property type="match status" value="1"/>
</dbReference>
<dbReference type="InterPro" id="IPR001296">
    <property type="entry name" value="Glyco_trans_1"/>
</dbReference>
<keyword evidence="1" id="KW-0472">Membrane</keyword>
<reference evidence="5" key="3">
    <citation type="submission" date="2011-05" db="EMBL/GenBank/DDBJ databases">
        <title>Complete sequence of Methylomonas methanica MC09.</title>
        <authorList>
            <consortium name="US DOE Joint Genome Institute"/>
            <person name="Lucas S."/>
            <person name="Han J."/>
            <person name="Lapidus A."/>
            <person name="Cheng J.-F."/>
            <person name="Goodwin L."/>
            <person name="Pitluck S."/>
            <person name="Peters L."/>
            <person name="Mikhailova N."/>
            <person name="Teshima H."/>
            <person name="Han C."/>
            <person name="Tapia R."/>
            <person name="Land M."/>
            <person name="Hauser L."/>
            <person name="Kyrpides N."/>
            <person name="Ivanova N."/>
            <person name="Pagani I."/>
            <person name="Stein L."/>
            <person name="Woyke T."/>
        </authorList>
    </citation>
    <scope>NUCLEOTIDE SEQUENCE [LARGE SCALE GENOMIC DNA]</scope>
    <source>
        <strain evidence="5">MC09</strain>
    </source>
</reference>
<dbReference type="STRING" id="857087.Metme_1343"/>
<sequence length="395" mass="44599">MNALKCLIITTLYPNSVQFRHGVFVETRVKHIDSSGKVNVNVIAPVPWFPFKSGLFPEYSKLVDIPKHELWHGINVYHPRYLVIPKIGMLITPVFLALSILLEIRSLYKRGHRFDVLDAHYYYPDGVAAAIVSRIFKIPLMITARGTDINLISDFVIPRKMMLWASRVACFNLAVCEALRKRMVEIGFAESSTRVFRNGVDLNLFRPLPREQARLKPSAQIKRLISVGYLIERKGHHLIIEALASLPGYELVIVGDGEWRGKLESLTARYGVQERVKFIGEVPHDQLPELYAGADALVLASSREGWANVLLEAMACGTPVVATRIWGTPEVVQAPEAGVLCNERSAKGINEAVERLFANYPDREKTRQYAEKFSWRETTDGLLALISEIHRSNLQ</sequence>
<gene>
    <name evidence="4" type="ordered locus">Metme_1343</name>
</gene>
<protein>
    <submittedName>
        <fullName evidence="4">Glycosyl transferase group 1</fullName>
    </submittedName>
</protein>
<evidence type="ECO:0000313" key="4">
    <source>
        <dbReference type="EMBL" id="AEF99766.1"/>
    </source>
</evidence>
<keyword evidence="1" id="KW-1133">Transmembrane helix</keyword>
<keyword evidence="5" id="KW-1185">Reference proteome</keyword>
<dbReference type="Gene3D" id="3.40.50.2000">
    <property type="entry name" value="Glycogen Phosphorylase B"/>
    <property type="match status" value="2"/>
</dbReference>
<reference key="2">
    <citation type="submission" date="2011-05" db="EMBL/GenBank/DDBJ databases">
        <title>Complete genome sequence of the aerobic marine methanotroph Methylomonas methanica MC09.</title>
        <authorList>
            <person name="Boden R."/>
            <person name="Cunliffe M."/>
            <person name="Scanlan J."/>
            <person name="Moussard H."/>
            <person name="Kits K.D."/>
            <person name="Klotz M."/>
            <person name="Jetten M."/>
            <person name="Vuilleumier S."/>
            <person name="Han J."/>
            <person name="Peters L."/>
            <person name="Mikhailova N."/>
            <person name="Teshima H."/>
            <person name="Tapia R."/>
            <person name="Kyrpides N."/>
            <person name="Ivanova N."/>
            <person name="Pagani I."/>
            <person name="Cheng J.-F."/>
            <person name="Goodwin L."/>
            <person name="Han C."/>
            <person name="Hauser L."/>
            <person name="Land M."/>
            <person name="Lapidus A."/>
            <person name="Lucas S."/>
            <person name="Pitluck S."/>
            <person name="Woyke T."/>
            <person name="Stein L.Y."/>
            <person name="Murrell C."/>
        </authorList>
    </citation>
    <scope>NUCLEOTIDE SEQUENCE</scope>
    <source>
        <strain>MC09</strain>
    </source>
</reference>
<dbReference type="EMBL" id="CP002738">
    <property type="protein sequence ID" value="AEF99766.1"/>
    <property type="molecule type" value="Genomic_DNA"/>
</dbReference>
<proteinExistence type="predicted"/>
<organism evidence="4 5">
    <name type="scientific">Methylomonas methanica (strain DSM 25384 / MC09)</name>
    <dbReference type="NCBI Taxonomy" id="857087"/>
    <lineage>
        <taxon>Bacteria</taxon>
        <taxon>Pseudomonadati</taxon>
        <taxon>Pseudomonadota</taxon>
        <taxon>Gammaproteobacteria</taxon>
        <taxon>Methylococcales</taxon>
        <taxon>Methylococcaceae</taxon>
        <taxon>Methylomonas</taxon>
    </lineage>
</organism>
<dbReference type="Pfam" id="PF00534">
    <property type="entry name" value="Glycos_transf_1"/>
    <property type="match status" value="1"/>
</dbReference>
<dbReference type="Pfam" id="PF13439">
    <property type="entry name" value="Glyco_transf_4"/>
    <property type="match status" value="1"/>
</dbReference>
<dbReference type="CDD" id="cd03798">
    <property type="entry name" value="GT4_WlbH-like"/>
    <property type="match status" value="1"/>
</dbReference>
<dbReference type="SUPFAM" id="SSF53756">
    <property type="entry name" value="UDP-Glycosyltransferase/glycogen phosphorylase"/>
    <property type="match status" value="1"/>
</dbReference>
<keyword evidence="4" id="KW-0808">Transferase</keyword>
<dbReference type="AlphaFoldDB" id="F9ZY36"/>
<dbReference type="OrthoDB" id="258796at2"/>
<feature type="domain" description="Glycosyl transferase family 1" evidence="2">
    <location>
        <begin position="222"/>
        <end position="372"/>
    </location>
</feature>
<evidence type="ECO:0000259" key="3">
    <source>
        <dbReference type="Pfam" id="PF13439"/>
    </source>
</evidence>
<evidence type="ECO:0000256" key="1">
    <source>
        <dbReference type="SAM" id="Phobius"/>
    </source>
</evidence>
<dbReference type="KEGG" id="mmt:Metme_1343"/>
<feature type="transmembrane region" description="Helical" evidence="1">
    <location>
        <begin position="83"/>
        <end position="104"/>
    </location>
</feature>
<dbReference type="InterPro" id="IPR028098">
    <property type="entry name" value="Glyco_trans_4-like_N"/>
</dbReference>
<dbReference type="eggNOG" id="COG0438">
    <property type="taxonomic scope" value="Bacteria"/>
</dbReference>
<dbReference type="PANTHER" id="PTHR45947:SF3">
    <property type="entry name" value="SULFOQUINOVOSYL TRANSFERASE SQD2"/>
    <property type="match status" value="1"/>
</dbReference>
<accession>F9ZY36</accession>
<dbReference type="HOGENOM" id="CLU_009583_2_4_6"/>
<evidence type="ECO:0000259" key="2">
    <source>
        <dbReference type="Pfam" id="PF00534"/>
    </source>
</evidence>
<name>F9ZY36_METMM</name>
<feature type="domain" description="Glycosyltransferase subfamily 4-like N-terminal" evidence="3">
    <location>
        <begin position="97"/>
        <end position="203"/>
    </location>
</feature>
<dbReference type="InterPro" id="IPR050194">
    <property type="entry name" value="Glycosyltransferase_grp1"/>
</dbReference>
<keyword evidence="1" id="KW-0812">Transmembrane</keyword>
<dbReference type="GO" id="GO:0016757">
    <property type="term" value="F:glycosyltransferase activity"/>
    <property type="evidence" value="ECO:0007669"/>
    <property type="project" value="InterPro"/>
</dbReference>